<sequence length="317" mass="35643">MSKPPEAVIEVISLRDGKASIEHQIDIHVLDLVDVANNTDISLREVLEGLRYVMDFRLKGSRQPNLEPELMRRLCEGLMLNMGHTEGVLLRKRTTEEADMAFSLFGEFLEEVLFVGSSIVPRHITYPLIITTPNILTVEEFRTIVSTKQISDLRHSLKIHYRCQPSSTLSQKQSAVSIIHLLTTSFAHLADWRDLVKESEQDDMERLLASPIAKEVISAEKSGRVMQPSAPLLPPPALYFDRSVPKLMKMFPSSDPERGLPSEAVPALLERYGLNKLPDPPKPSVWRMLWTQLTDFMVLILLAASIVTGAEQVGLLD</sequence>
<feature type="non-terminal residue" evidence="2">
    <location>
        <position position="317"/>
    </location>
</feature>
<dbReference type="SUPFAM" id="SSF81665">
    <property type="entry name" value="Calcium ATPase, transmembrane domain M"/>
    <property type="match status" value="1"/>
</dbReference>
<evidence type="ECO:0000259" key="1">
    <source>
        <dbReference type="SMART" id="SM00831"/>
    </source>
</evidence>
<dbReference type="EMBL" id="RBNI01007596">
    <property type="protein sequence ID" value="RUP45228.1"/>
    <property type="molecule type" value="Genomic_DNA"/>
</dbReference>
<organism evidence="2 3">
    <name type="scientific">Jimgerdemannia flammicorona</name>
    <dbReference type="NCBI Taxonomy" id="994334"/>
    <lineage>
        <taxon>Eukaryota</taxon>
        <taxon>Fungi</taxon>
        <taxon>Fungi incertae sedis</taxon>
        <taxon>Mucoromycota</taxon>
        <taxon>Mucoromycotina</taxon>
        <taxon>Endogonomycetes</taxon>
        <taxon>Endogonales</taxon>
        <taxon>Endogonaceae</taxon>
        <taxon>Jimgerdemannia</taxon>
    </lineage>
</organism>
<dbReference type="Proteomes" id="UP000268093">
    <property type="component" value="Unassembled WGS sequence"/>
</dbReference>
<proteinExistence type="predicted"/>
<dbReference type="InterPro" id="IPR023298">
    <property type="entry name" value="ATPase_P-typ_TM_dom_sf"/>
</dbReference>
<name>A0A433D316_9FUNG</name>
<dbReference type="Pfam" id="PF00690">
    <property type="entry name" value="Cation_ATPase_N"/>
    <property type="match status" value="1"/>
</dbReference>
<dbReference type="SMART" id="SM00831">
    <property type="entry name" value="Cation_ATPase_N"/>
    <property type="match status" value="1"/>
</dbReference>
<dbReference type="Gene3D" id="2.70.150.10">
    <property type="entry name" value="Calcium-transporting ATPase, cytoplasmic transduction domain A"/>
    <property type="match status" value="1"/>
</dbReference>
<keyword evidence="3" id="KW-1185">Reference proteome</keyword>
<dbReference type="OrthoDB" id="116380at2759"/>
<feature type="domain" description="Cation-transporting P-type ATPase N-terminal" evidence="1">
    <location>
        <begin position="246"/>
        <end position="313"/>
    </location>
</feature>
<accession>A0A433D316</accession>
<dbReference type="InterPro" id="IPR004014">
    <property type="entry name" value="ATPase_P-typ_cation-transptr_N"/>
</dbReference>
<dbReference type="Gene3D" id="1.20.1110.10">
    <property type="entry name" value="Calcium-transporting ATPase, transmembrane domain"/>
    <property type="match status" value="1"/>
</dbReference>
<evidence type="ECO:0000313" key="2">
    <source>
        <dbReference type="EMBL" id="RUP45228.1"/>
    </source>
</evidence>
<reference evidence="2 3" key="1">
    <citation type="journal article" date="2018" name="New Phytol.">
        <title>Phylogenomics of Endogonaceae and evolution of mycorrhizas within Mucoromycota.</title>
        <authorList>
            <person name="Chang Y."/>
            <person name="Desiro A."/>
            <person name="Na H."/>
            <person name="Sandor L."/>
            <person name="Lipzen A."/>
            <person name="Clum A."/>
            <person name="Barry K."/>
            <person name="Grigoriev I.V."/>
            <person name="Martin F.M."/>
            <person name="Stajich J.E."/>
            <person name="Smith M.E."/>
            <person name="Bonito G."/>
            <person name="Spatafora J.W."/>
        </authorList>
    </citation>
    <scope>NUCLEOTIDE SEQUENCE [LARGE SCALE GENOMIC DNA]</scope>
    <source>
        <strain evidence="2 3">GMNB39</strain>
    </source>
</reference>
<protein>
    <submittedName>
        <fullName evidence="2">Cation transporter/ATPase</fullName>
    </submittedName>
</protein>
<dbReference type="AlphaFoldDB" id="A0A433D316"/>
<evidence type="ECO:0000313" key="3">
    <source>
        <dbReference type="Proteomes" id="UP000268093"/>
    </source>
</evidence>
<comment type="caution">
    <text evidence="2">The sequence shown here is derived from an EMBL/GenBank/DDBJ whole genome shotgun (WGS) entry which is preliminary data.</text>
</comment>
<gene>
    <name evidence="2" type="ORF">BC936DRAFT_148453</name>
</gene>